<keyword evidence="2" id="KW-1185">Reference proteome</keyword>
<gene>
    <name evidence="1" type="ORF">FWK35_00024480</name>
</gene>
<name>A0A6G0YLL6_APHCR</name>
<evidence type="ECO:0000313" key="2">
    <source>
        <dbReference type="Proteomes" id="UP000478052"/>
    </source>
</evidence>
<comment type="caution">
    <text evidence="1">The sequence shown here is derived from an EMBL/GenBank/DDBJ whole genome shotgun (WGS) entry which is preliminary data.</text>
</comment>
<proteinExistence type="predicted"/>
<reference evidence="1 2" key="1">
    <citation type="submission" date="2019-08" db="EMBL/GenBank/DDBJ databases">
        <title>Whole genome of Aphis craccivora.</title>
        <authorList>
            <person name="Voronova N.V."/>
            <person name="Shulinski R.S."/>
            <person name="Bandarenka Y.V."/>
            <person name="Zhorov D.G."/>
            <person name="Warner D."/>
        </authorList>
    </citation>
    <scope>NUCLEOTIDE SEQUENCE [LARGE SCALE GENOMIC DNA]</scope>
    <source>
        <strain evidence="1">180601</strain>
        <tissue evidence="1">Whole Body</tissue>
    </source>
</reference>
<protein>
    <submittedName>
        <fullName evidence="1">Uncharacterized protein</fullName>
    </submittedName>
</protein>
<dbReference type="OrthoDB" id="6779410at2759"/>
<dbReference type="EMBL" id="VUJU01003391">
    <property type="protein sequence ID" value="KAF0758051.1"/>
    <property type="molecule type" value="Genomic_DNA"/>
</dbReference>
<dbReference type="AlphaFoldDB" id="A0A6G0YLL6"/>
<accession>A0A6G0YLL6</accession>
<organism evidence="1 2">
    <name type="scientific">Aphis craccivora</name>
    <name type="common">Cowpea aphid</name>
    <dbReference type="NCBI Taxonomy" id="307492"/>
    <lineage>
        <taxon>Eukaryota</taxon>
        <taxon>Metazoa</taxon>
        <taxon>Ecdysozoa</taxon>
        <taxon>Arthropoda</taxon>
        <taxon>Hexapoda</taxon>
        <taxon>Insecta</taxon>
        <taxon>Pterygota</taxon>
        <taxon>Neoptera</taxon>
        <taxon>Paraneoptera</taxon>
        <taxon>Hemiptera</taxon>
        <taxon>Sternorrhyncha</taxon>
        <taxon>Aphidomorpha</taxon>
        <taxon>Aphidoidea</taxon>
        <taxon>Aphididae</taxon>
        <taxon>Aphidini</taxon>
        <taxon>Aphis</taxon>
        <taxon>Aphis</taxon>
    </lineage>
</organism>
<sequence>MKTKRLSLLDHSVSGLQDTSENIQKISNCIQIVDPVLSHSKIDNTQNDKGFDMVDLDCMEFVYEETFPLHSKEIHPSVLNSPKKNRGGSRFNLNDEQITNLIIDHIQNFKGKKSHYSRSDTGRSYLPPGVTINLMYKYCKNETIKKNQKFASFKDKIKNESPNLVIQLNCELQNPDNCFAHTWLEMESGRGPNKVASVLLNFLEIIDNRLQTQDKPPTAKIINEIHHYFPIRGHSYMPPDQVFGQIEKKLRQMETILSLNEYYTVFKEYTTVKSFEKDYTIMDFKFVGKKTVGVSSSYEEDPIRINVLKKQANLESIGSAEKLPNTNHLAQDFYDDIFIGNINNSPKEDCEVYDEDP</sequence>
<evidence type="ECO:0000313" key="1">
    <source>
        <dbReference type="EMBL" id="KAF0758051.1"/>
    </source>
</evidence>
<dbReference type="Proteomes" id="UP000478052">
    <property type="component" value="Unassembled WGS sequence"/>
</dbReference>